<dbReference type="EMBL" id="JACEMZ010000109">
    <property type="protein sequence ID" value="MBA4453301.1"/>
    <property type="molecule type" value="Genomic_DNA"/>
</dbReference>
<dbReference type="Proteomes" id="UP000559653">
    <property type="component" value="Unassembled WGS sequence"/>
</dbReference>
<evidence type="ECO:0000313" key="1">
    <source>
        <dbReference type="EMBL" id="MBA4453301.1"/>
    </source>
</evidence>
<evidence type="ECO:0000313" key="2">
    <source>
        <dbReference type="Proteomes" id="UP000559653"/>
    </source>
</evidence>
<name>A0AC60W137_9ARCH</name>
<keyword evidence="1" id="KW-0808">Transferase</keyword>
<feature type="non-terminal residue" evidence="1">
    <location>
        <position position="200"/>
    </location>
</feature>
<accession>A0AC60W137</accession>
<protein>
    <submittedName>
        <fullName evidence="1">HAMP domain-containing histidine kinase</fullName>
    </submittedName>
</protein>
<comment type="caution">
    <text evidence="1">The sequence shown here is derived from an EMBL/GenBank/DDBJ whole genome shotgun (WGS) entry which is preliminary data.</text>
</comment>
<organism evidence="1 2">
    <name type="scientific">Candidatus Nitrosomaritimum aestuariumsis</name>
    <dbReference type="NCBI Taxonomy" id="3342354"/>
    <lineage>
        <taxon>Archaea</taxon>
        <taxon>Nitrososphaerota</taxon>
        <taxon>Nitrososphaeria</taxon>
        <taxon>Nitrosopumilales</taxon>
        <taxon>Nitrosopumilaceae</taxon>
        <taxon>Candidatus Nitrosomaritimum</taxon>
    </lineage>
</organism>
<proteinExistence type="predicted"/>
<sequence>MLTDEQLLSEIKRRLDDNVTKLEEEKQLTSELNAVNEKLIASEKLKSNFLSNIRNEINNPISSILELSKNIAQGNIPAETMSSFAKLIYAEAFDLDFQLRNIFLSAEVEAGESPLMVISVKITSLLTSIIDQFNHRLEKKGISFNWINELDHDQVFKTDSEKLHLIISNLLANAIQFNNQNGIVTIESRIIDSQLSIKII</sequence>
<gene>
    <name evidence="1" type="ORF">H2B03_09100</name>
</gene>
<reference evidence="1 2" key="1">
    <citation type="journal article" date="2020" name="Appl. Environ. Microbiol.">
        <title>Genomic Characteristics of a Novel Species of Ammonia-Oxidizing Archaea from the Jiulong River Estuary.</title>
        <authorList>
            <person name="Zou D."/>
            <person name="Wan R."/>
            <person name="Han L."/>
            <person name="Xu M.N."/>
            <person name="Liu Y."/>
            <person name="Liu H."/>
            <person name="Kao S.J."/>
            <person name="Li M."/>
        </authorList>
    </citation>
    <scope>NUCLEOTIDE SEQUENCE [LARGE SCALE GENOMIC DNA]</scope>
    <source>
        <strain evidence="1">W1bin1</strain>
    </source>
</reference>
<keyword evidence="1" id="KW-0418">Kinase</keyword>